<accession>A0A834NQS4</accession>
<organism evidence="1 2">
    <name type="scientific">Vespula pensylvanica</name>
    <name type="common">Western yellow jacket</name>
    <name type="synonym">Wasp</name>
    <dbReference type="NCBI Taxonomy" id="30213"/>
    <lineage>
        <taxon>Eukaryota</taxon>
        <taxon>Metazoa</taxon>
        <taxon>Ecdysozoa</taxon>
        <taxon>Arthropoda</taxon>
        <taxon>Hexapoda</taxon>
        <taxon>Insecta</taxon>
        <taxon>Pterygota</taxon>
        <taxon>Neoptera</taxon>
        <taxon>Endopterygota</taxon>
        <taxon>Hymenoptera</taxon>
        <taxon>Apocrita</taxon>
        <taxon>Aculeata</taxon>
        <taxon>Vespoidea</taxon>
        <taxon>Vespidae</taxon>
        <taxon>Vespinae</taxon>
        <taxon>Vespula</taxon>
    </lineage>
</organism>
<comment type="caution">
    <text evidence="1">The sequence shown here is derived from an EMBL/GenBank/DDBJ whole genome shotgun (WGS) entry which is preliminary data.</text>
</comment>
<name>A0A834NQS4_VESPE</name>
<gene>
    <name evidence="1" type="ORF">H0235_012333</name>
</gene>
<evidence type="ECO:0000313" key="2">
    <source>
        <dbReference type="Proteomes" id="UP000600918"/>
    </source>
</evidence>
<dbReference type="EMBL" id="JACSDY010000011">
    <property type="protein sequence ID" value="KAF7415741.1"/>
    <property type="molecule type" value="Genomic_DNA"/>
</dbReference>
<evidence type="ECO:0000313" key="1">
    <source>
        <dbReference type="EMBL" id="KAF7415741.1"/>
    </source>
</evidence>
<reference evidence="1" key="1">
    <citation type="journal article" date="2020" name="G3 (Bethesda)">
        <title>High-Quality Assemblies for Three Invasive Social Wasps from the &lt;i&gt;Vespula&lt;/i&gt; Genus.</title>
        <authorList>
            <person name="Harrop T.W.R."/>
            <person name="Guhlin J."/>
            <person name="McLaughlin G.M."/>
            <person name="Permina E."/>
            <person name="Stockwell P."/>
            <person name="Gilligan J."/>
            <person name="Le Lec M.F."/>
            <person name="Gruber M.A.M."/>
            <person name="Quinn O."/>
            <person name="Lovegrove M."/>
            <person name="Duncan E.J."/>
            <person name="Remnant E.J."/>
            <person name="Van Eeckhoven J."/>
            <person name="Graham B."/>
            <person name="Knapp R.A."/>
            <person name="Langford K.W."/>
            <person name="Kronenberg Z."/>
            <person name="Press M.O."/>
            <person name="Eacker S.M."/>
            <person name="Wilson-Rankin E.E."/>
            <person name="Purcell J."/>
            <person name="Lester P.J."/>
            <person name="Dearden P.K."/>
        </authorList>
    </citation>
    <scope>NUCLEOTIDE SEQUENCE</scope>
    <source>
        <strain evidence="1">Volc-1</strain>
    </source>
</reference>
<protein>
    <submittedName>
        <fullName evidence="1">Uncharacterized protein</fullName>
    </submittedName>
</protein>
<sequence length="111" mass="11801">MALGAREVRGYRSKVKSNCPGGCQESLRNVIKRKKLCIQGFASVSSNLEEFVVSVGGRRSRSNVISNTGACGQIEGTSGTVLLPKAFAALWISADDPKWILTVLGRSCASP</sequence>
<keyword evidence="2" id="KW-1185">Reference proteome</keyword>
<dbReference type="Proteomes" id="UP000600918">
    <property type="component" value="Unassembled WGS sequence"/>
</dbReference>
<proteinExistence type="predicted"/>
<dbReference type="AlphaFoldDB" id="A0A834NQS4"/>